<name>A0A150J9E5_9EURY</name>
<reference evidence="3 4" key="1">
    <citation type="journal article" date="2016" name="ISME J.">
        <title>Chasing the elusive Euryarchaeota class WSA2: genomes reveal a uniquely fastidious methyl-reducing methanogen.</title>
        <authorList>
            <person name="Nobu M.K."/>
            <person name="Narihiro T."/>
            <person name="Kuroda K."/>
            <person name="Mei R."/>
            <person name="Liu W.T."/>
        </authorList>
    </citation>
    <scope>NUCLEOTIDE SEQUENCE [LARGE SCALE GENOMIC DNA]</scope>
    <source>
        <strain evidence="3">U1lsi0528_Bin055</strain>
    </source>
</reference>
<dbReference type="Gene3D" id="3.40.50.880">
    <property type="match status" value="1"/>
</dbReference>
<evidence type="ECO:0000259" key="2">
    <source>
        <dbReference type="Pfam" id="PF13529"/>
    </source>
</evidence>
<organism evidence="3 4">
    <name type="scientific">Candidatus Methanofastidiosum methylothiophilum</name>
    <dbReference type="NCBI Taxonomy" id="1705564"/>
    <lineage>
        <taxon>Archaea</taxon>
        <taxon>Methanobacteriati</taxon>
        <taxon>Methanobacteriota</taxon>
        <taxon>Stenosarchaea group</taxon>
        <taxon>Candidatus Methanofastidiosia</taxon>
        <taxon>Candidatus Methanofastidiosales</taxon>
        <taxon>Candidatus Methanofastidiosaceae</taxon>
        <taxon>Candidatus Methanofastidiosum</taxon>
    </lineage>
</organism>
<evidence type="ECO:0000259" key="1">
    <source>
        <dbReference type="Pfam" id="PF09825"/>
    </source>
</evidence>
<feature type="domain" description="Peptidase C39-like" evidence="2">
    <location>
        <begin position="324"/>
        <end position="490"/>
    </location>
</feature>
<comment type="caution">
    <text evidence="3">The sequence shown here is derived from an EMBL/GenBank/DDBJ whole genome shotgun (WGS) entry which is preliminary data.</text>
</comment>
<accession>A0A150J9E5</accession>
<proteinExistence type="predicted"/>
<gene>
    <name evidence="3" type="ORF">AMQ22_00056</name>
</gene>
<dbReference type="EMBL" id="LNGC01000001">
    <property type="protein sequence ID" value="KYC53857.1"/>
    <property type="molecule type" value="Genomic_DNA"/>
</dbReference>
<sequence length="519" mass="56539">MKVLIYNGVASAINGPKNTYTILKNAGMDVDYTNDPNSGKSLIPPTYGNLKKYDHFNIPGGDGGNKYLKVLAPYSAGIRQYVKEGGSVSGICAGAYYLSKSVWNIDKDGNKINKVYDGIGVGTIECKGLDDSEDAINILMVRPECLQLGKSGGVQKMAHYNGPGFLSPEGSSVIIFAIYNDPKVTDNYMYGAIAGDTHGKGRVILGGPHPELTPQDPDLLVSMVKWAVGSGNMDGVCIDKENVRIQKADFKAMITAVENYKGTPSKVYLRVSLVKTNQYFTKAKYDEIKKRWDAFKKGFSREPNYIDSKPVAENNSDYVRIPPFNYFFQQNDYICGPTSWLIVCSTYDMYMLGSEQADLNDPYSAEMVIAKVAGTSMSYAGTGHAGMLKVTPWLNSKFGKKLKSEFISFAGTGLQGIANYIRAGKRAIVNIMTGDQGLSAALFSGVNNISAHTFKTNFGWNFPGYSGSFGHYIVIVGVNVKNQTVTIADPDRNVKTVSYTDMKIATSLISSPSLMIIGE</sequence>
<dbReference type="SUPFAM" id="SSF52317">
    <property type="entry name" value="Class I glutamine amidotransferase-like"/>
    <property type="match status" value="1"/>
</dbReference>
<feature type="domain" description="Biotin-protein ligase N-terminal" evidence="1">
    <location>
        <begin position="1"/>
        <end position="215"/>
    </location>
</feature>
<protein>
    <recommendedName>
        <fullName evidence="5">Peptidase C39-like domain-containing protein</fullName>
    </recommendedName>
</protein>
<evidence type="ECO:0000313" key="3">
    <source>
        <dbReference type="EMBL" id="KYC53857.1"/>
    </source>
</evidence>
<dbReference type="InterPro" id="IPR029062">
    <property type="entry name" value="Class_I_gatase-like"/>
</dbReference>
<dbReference type="Pfam" id="PF13529">
    <property type="entry name" value="Peptidase_C39_2"/>
    <property type="match status" value="1"/>
</dbReference>
<dbReference type="Proteomes" id="UP000075398">
    <property type="component" value="Unassembled WGS sequence"/>
</dbReference>
<dbReference type="Pfam" id="PF09825">
    <property type="entry name" value="BPL_N"/>
    <property type="match status" value="1"/>
</dbReference>
<evidence type="ECO:0000313" key="4">
    <source>
        <dbReference type="Proteomes" id="UP000075398"/>
    </source>
</evidence>
<dbReference type="InterPro" id="IPR039564">
    <property type="entry name" value="Peptidase_C39-like"/>
</dbReference>
<dbReference type="InterPro" id="IPR019197">
    <property type="entry name" value="Biotin-prot_ligase_N"/>
</dbReference>
<dbReference type="AlphaFoldDB" id="A0A150J9E5"/>
<evidence type="ECO:0008006" key="5">
    <source>
        <dbReference type="Google" id="ProtNLM"/>
    </source>
</evidence>